<gene>
    <name evidence="3" type="ORF">RFI_15589</name>
</gene>
<proteinExistence type="predicted"/>
<dbReference type="EMBL" id="ASPP01011451">
    <property type="protein sequence ID" value="ETO21615.1"/>
    <property type="molecule type" value="Genomic_DNA"/>
</dbReference>
<protein>
    <submittedName>
        <fullName evidence="3">Uncharacterized protein</fullName>
    </submittedName>
</protein>
<evidence type="ECO:0000256" key="2">
    <source>
        <dbReference type="SAM" id="MobiDB-lite"/>
    </source>
</evidence>
<keyword evidence="4" id="KW-1185">Reference proteome</keyword>
<feature type="compositionally biased region" description="Acidic residues" evidence="2">
    <location>
        <begin position="20"/>
        <end position="35"/>
    </location>
</feature>
<reference evidence="3 4" key="1">
    <citation type="journal article" date="2013" name="Curr. Biol.">
        <title>The Genome of the Foraminiferan Reticulomyxa filosa.</title>
        <authorList>
            <person name="Glockner G."/>
            <person name="Hulsmann N."/>
            <person name="Schleicher M."/>
            <person name="Noegel A.A."/>
            <person name="Eichinger L."/>
            <person name="Gallinger C."/>
            <person name="Pawlowski J."/>
            <person name="Sierra R."/>
            <person name="Euteneuer U."/>
            <person name="Pillet L."/>
            <person name="Moustafa A."/>
            <person name="Platzer M."/>
            <person name="Groth M."/>
            <person name="Szafranski K."/>
            <person name="Schliwa M."/>
        </authorList>
    </citation>
    <scope>NUCLEOTIDE SEQUENCE [LARGE SCALE GENOMIC DNA]</scope>
</reference>
<comment type="caution">
    <text evidence="3">The sequence shown here is derived from an EMBL/GenBank/DDBJ whole genome shotgun (WGS) entry which is preliminary data.</text>
</comment>
<sequence length="130" mass="15523">FCFSILANNKKKKKKNAVIEMDDETKDEEEEEEEEEKTKGVLSKDIQGDPIAMRWLVDAKKYQVMFVYAARLKLCVCVCLIWKQQLEQTNIMLREENLKIQRQLREVKETLKTKTIQCLFVFFKKKKKID</sequence>
<organism evidence="3 4">
    <name type="scientific">Reticulomyxa filosa</name>
    <dbReference type="NCBI Taxonomy" id="46433"/>
    <lineage>
        <taxon>Eukaryota</taxon>
        <taxon>Sar</taxon>
        <taxon>Rhizaria</taxon>
        <taxon>Retaria</taxon>
        <taxon>Foraminifera</taxon>
        <taxon>Monothalamids</taxon>
        <taxon>Reticulomyxidae</taxon>
        <taxon>Reticulomyxa</taxon>
    </lineage>
</organism>
<evidence type="ECO:0000313" key="4">
    <source>
        <dbReference type="Proteomes" id="UP000023152"/>
    </source>
</evidence>
<dbReference type="AlphaFoldDB" id="X6N5Q5"/>
<evidence type="ECO:0000256" key="1">
    <source>
        <dbReference type="SAM" id="Coils"/>
    </source>
</evidence>
<feature type="coiled-coil region" evidence="1">
    <location>
        <begin position="83"/>
        <end position="110"/>
    </location>
</feature>
<feature type="region of interest" description="Disordered" evidence="2">
    <location>
        <begin position="10"/>
        <end position="42"/>
    </location>
</feature>
<dbReference type="Proteomes" id="UP000023152">
    <property type="component" value="Unassembled WGS sequence"/>
</dbReference>
<evidence type="ECO:0000313" key="3">
    <source>
        <dbReference type="EMBL" id="ETO21615.1"/>
    </source>
</evidence>
<keyword evidence="1" id="KW-0175">Coiled coil</keyword>
<accession>X6N5Q5</accession>
<name>X6N5Q5_RETFI</name>
<feature type="non-terminal residue" evidence="3">
    <location>
        <position position="1"/>
    </location>
</feature>